<gene>
    <name evidence="2" type="ORF">WN51_12786</name>
</gene>
<sequence>MTQDGNEYPPWTRDFPKPKEGEPRRRSGFPSAPNSESFRLSTNQVHSIATQSYHEGTSP</sequence>
<feature type="compositionally biased region" description="Polar residues" evidence="1">
    <location>
        <begin position="32"/>
        <end position="59"/>
    </location>
</feature>
<organism evidence="2 3">
    <name type="scientific">Melipona quadrifasciata</name>
    <dbReference type="NCBI Taxonomy" id="166423"/>
    <lineage>
        <taxon>Eukaryota</taxon>
        <taxon>Metazoa</taxon>
        <taxon>Ecdysozoa</taxon>
        <taxon>Arthropoda</taxon>
        <taxon>Hexapoda</taxon>
        <taxon>Insecta</taxon>
        <taxon>Pterygota</taxon>
        <taxon>Neoptera</taxon>
        <taxon>Endopterygota</taxon>
        <taxon>Hymenoptera</taxon>
        <taxon>Apocrita</taxon>
        <taxon>Aculeata</taxon>
        <taxon>Apoidea</taxon>
        <taxon>Anthophila</taxon>
        <taxon>Apidae</taxon>
        <taxon>Melipona</taxon>
    </lineage>
</organism>
<name>A0A0M9A220_9HYME</name>
<reference evidence="2 3" key="1">
    <citation type="submission" date="2015-07" db="EMBL/GenBank/DDBJ databases">
        <title>The genome of Melipona quadrifasciata.</title>
        <authorList>
            <person name="Pan H."/>
            <person name="Kapheim K."/>
        </authorList>
    </citation>
    <scope>NUCLEOTIDE SEQUENCE [LARGE SCALE GENOMIC DNA]</scope>
    <source>
        <strain evidence="2">0111107301</strain>
        <tissue evidence="2">Whole body</tissue>
    </source>
</reference>
<accession>A0A0M9A220</accession>
<proteinExistence type="predicted"/>
<feature type="compositionally biased region" description="Basic and acidic residues" evidence="1">
    <location>
        <begin position="14"/>
        <end position="25"/>
    </location>
</feature>
<protein>
    <submittedName>
        <fullName evidence="2">Uncharacterized protein</fullName>
    </submittedName>
</protein>
<keyword evidence="3" id="KW-1185">Reference proteome</keyword>
<evidence type="ECO:0000256" key="1">
    <source>
        <dbReference type="SAM" id="MobiDB-lite"/>
    </source>
</evidence>
<feature type="region of interest" description="Disordered" evidence="1">
    <location>
        <begin position="1"/>
        <end position="59"/>
    </location>
</feature>
<dbReference type="AlphaFoldDB" id="A0A0M9A220"/>
<evidence type="ECO:0000313" key="3">
    <source>
        <dbReference type="Proteomes" id="UP000053105"/>
    </source>
</evidence>
<evidence type="ECO:0000313" key="2">
    <source>
        <dbReference type="EMBL" id="KOX75597.1"/>
    </source>
</evidence>
<dbReference type="Proteomes" id="UP000053105">
    <property type="component" value="Unassembled WGS sequence"/>
</dbReference>
<dbReference type="EMBL" id="KQ435760">
    <property type="protein sequence ID" value="KOX75597.1"/>
    <property type="molecule type" value="Genomic_DNA"/>
</dbReference>